<dbReference type="AlphaFoldDB" id="A0A1M6FDE2"/>
<name>A0A1M6FDE2_9FLAO</name>
<evidence type="ECO:0008006" key="4">
    <source>
        <dbReference type="Google" id="ProtNLM"/>
    </source>
</evidence>
<feature type="transmembrane region" description="Helical" evidence="1">
    <location>
        <begin position="74"/>
        <end position="93"/>
    </location>
</feature>
<evidence type="ECO:0000313" key="3">
    <source>
        <dbReference type="Proteomes" id="UP000184232"/>
    </source>
</evidence>
<keyword evidence="3" id="KW-1185">Reference proteome</keyword>
<gene>
    <name evidence="2" type="ORF">SAMN05444337_1198</name>
</gene>
<feature type="transmembrane region" description="Helical" evidence="1">
    <location>
        <begin position="182"/>
        <end position="204"/>
    </location>
</feature>
<evidence type="ECO:0000256" key="1">
    <source>
        <dbReference type="SAM" id="Phobius"/>
    </source>
</evidence>
<feature type="transmembrane region" description="Helical" evidence="1">
    <location>
        <begin position="144"/>
        <end position="170"/>
    </location>
</feature>
<dbReference type="Proteomes" id="UP000184232">
    <property type="component" value="Unassembled WGS sequence"/>
</dbReference>
<feature type="transmembrane region" description="Helical" evidence="1">
    <location>
        <begin position="6"/>
        <end position="28"/>
    </location>
</feature>
<sequence>MTFLLAILSGLFISIVGIIIPGMLNMTIAKISLNENQSQALKFAFGAVVVVFFQSFVGTYFAKFLDANPVFSEGLRKVGTFIFIALTIAFTIMGIKANKQKDIKVNVEAKRNRFFYGMAMSAFNMFAIPWYAFTSLMVASKDFFFYDIVSIILFSVAAAIGTYLVFYLYAKFFKLIEQRLTFIVKNINFLIAALTGFVAISSLIKMFS</sequence>
<feature type="transmembrane region" description="Helical" evidence="1">
    <location>
        <begin position="40"/>
        <end position="62"/>
    </location>
</feature>
<feature type="transmembrane region" description="Helical" evidence="1">
    <location>
        <begin position="114"/>
        <end position="132"/>
    </location>
</feature>
<reference evidence="2 3" key="1">
    <citation type="submission" date="2016-11" db="EMBL/GenBank/DDBJ databases">
        <authorList>
            <person name="Jaros S."/>
            <person name="Januszkiewicz K."/>
            <person name="Wedrychowicz H."/>
        </authorList>
    </citation>
    <scope>NUCLEOTIDE SEQUENCE [LARGE SCALE GENOMIC DNA]</scope>
    <source>
        <strain evidence="2 3">DSM 22807</strain>
    </source>
</reference>
<dbReference type="EMBL" id="FQZH01000001">
    <property type="protein sequence ID" value="SHI95682.1"/>
    <property type="molecule type" value="Genomic_DNA"/>
</dbReference>
<dbReference type="RefSeq" id="WP_072782937.1">
    <property type="nucleotide sequence ID" value="NZ_CP045292.1"/>
</dbReference>
<proteinExistence type="predicted"/>
<evidence type="ECO:0000313" key="2">
    <source>
        <dbReference type="EMBL" id="SHI95682.1"/>
    </source>
</evidence>
<protein>
    <recommendedName>
        <fullName evidence="4">Threonine/homoserine/homoserine lactone efflux protein</fullName>
    </recommendedName>
</protein>
<organism evidence="2 3">
    <name type="scientific">Flavobacterium haoranii</name>
    <dbReference type="NCBI Taxonomy" id="683124"/>
    <lineage>
        <taxon>Bacteria</taxon>
        <taxon>Pseudomonadati</taxon>
        <taxon>Bacteroidota</taxon>
        <taxon>Flavobacteriia</taxon>
        <taxon>Flavobacteriales</taxon>
        <taxon>Flavobacteriaceae</taxon>
        <taxon>Flavobacterium</taxon>
    </lineage>
</organism>
<accession>A0A1M6FDE2</accession>
<dbReference type="OrthoDB" id="1451945at2"/>
<dbReference type="STRING" id="683124.SAMN05444337_1198"/>
<keyword evidence="1" id="KW-0472">Membrane</keyword>
<keyword evidence="1" id="KW-1133">Transmembrane helix</keyword>
<keyword evidence="1" id="KW-0812">Transmembrane</keyword>